<keyword evidence="3" id="KW-1185">Reference proteome</keyword>
<accession>A0A9K3HKM9</accession>
<keyword evidence="1" id="KW-0732">Signal</keyword>
<gene>
    <name evidence="2" type="ORF">HanXRQr2_Chr12g0564631</name>
</gene>
<dbReference type="AlphaFoldDB" id="A0A9K3HKM9"/>
<evidence type="ECO:0008006" key="4">
    <source>
        <dbReference type="Google" id="ProtNLM"/>
    </source>
</evidence>
<dbReference type="Gramene" id="mRNA:HanXRQr2_Chr12g0564631">
    <property type="protein sequence ID" value="CDS:HanXRQr2_Chr12g0564631.1"/>
    <property type="gene ID" value="HanXRQr2_Chr12g0564631"/>
</dbReference>
<reference evidence="2" key="1">
    <citation type="journal article" date="2017" name="Nature">
        <title>The sunflower genome provides insights into oil metabolism, flowering and Asterid evolution.</title>
        <authorList>
            <person name="Badouin H."/>
            <person name="Gouzy J."/>
            <person name="Grassa C.J."/>
            <person name="Murat F."/>
            <person name="Staton S.E."/>
            <person name="Cottret L."/>
            <person name="Lelandais-Briere C."/>
            <person name="Owens G.L."/>
            <person name="Carrere S."/>
            <person name="Mayjonade B."/>
            <person name="Legrand L."/>
            <person name="Gill N."/>
            <person name="Kane N.C."/>
            <person name="Bowers J.E."/>
            <person name="Hubner S."/>
            <person name="Bellec A."/>
            <person name="Berard A."/>
            <person name="Berges H."/>
            <person name="Blanchet N."/>
            <person name="Boniface M.C."/>
            <person name="Brunel D."/>
            <person name="Catrice O."/>
            <person name="Chaidir N."/>
            <person name="Claudel C."/>
            <person name="Donnadieu C."/>
            <person name="Faraut T."/>
            <person name="Fievet G."/>
            <person name="Helmstetter N."/>
            <person name="King M."/>
            <person name="Knapp S.J."/>
            <person name="Lai Z."/>
            <person name="Le Paslier M.C."/>
            <person name="Lippi Y."/>
            <person name="Lorenzon L."/>
            <person name="Mandel J.R."/>
            <person name="Marage G."/>
            <person name="Marchand G."/>
            <person name="Marquand E."/>
            <person name="Bret-Mestries E."/>
            <person name="Morien E."/>
            <person name="Nambeesan S."/>
            <person name="Nguyen T."/>
            <person name="Pegot-Espagnet P."/>
            <person name="Pouilly N."/>
            <person name="Raftis F."/>
            <person name="Sallet E."/>
            <person name="Schiex T."/>
            <person name="Thomas J."/>
            <person name="Vandecasteele C."/>
            <person name="Vares D."/>
            <person name="Vear F."/>
            <person name="Vautrin S."/>
            <person name="Crespi M."/>
            <person name="Mangin B."/>
            <person name="Burke J.M."/>
            <person name="Salse J."/>
            <person name="Munos S."/>
            <person name="Vincourt P."/>
            <person name="Rieseberg L.H."/>
            <person name="Langlade N.B."/>
        </authorList>
    </citation>
    <scope>NUCLEOTIDE SEQUENCE</scope>
    <source>
        <tissue evidence="2">Leaves</tissue>
    </source>
</reference>
<evidence type="ECO:0000313" key="2">
    <source>
        <dbReference type="EMBL" id="KAF5779878.1"/>
    </source>
</evidence>
<protein>
    <recommendedName>
        <fullName evidence="4">Secreted protein</fullName>
    </recommendedName>
</protein>
<feature type="signal peptide" evidence="1">
    <location>
        <begin position="1"/>
        <end position="18"/>
    </location>
</feature>
<comment type="caution">
    <text evidence="2">The sequence shown here is derived from an EMBL/GenBank/DDBJ whole genome shotgun (WGS) entry which is preliminary data.</text>
</comment>
<reference evidence="2" key="2">
    <citation type="submission" date="2020-06" db="EMBL/GenBank/DDBJ databases">
        <title>Helianthus annuus Genome sequencing and assembly Release 2.</title>
        <authorList>
            <person name="Gouzy J."/>
            <person name="Langlade N."/>
            <person name="Munos S."/>
        </authorList>
    </citation>
    <scope>NUCLEOTIDE SEQUENCE</scope>
    <source>
        <tissue evidence="2">Leaves</tissue>
    </source>
</reference>
<evidence type="ECO:0000313" key="3">
    <source>
        <dbReference type="Proteomes" id="UP000215914"/>
    </source>
</evidence>
<evidence type="ECO:0000256" key="1">
    <source>
        <dbReference type="SAM" id="SignalP"/>
    </source>
</evidence>
<feature type="chain" id="PRO_5039918390" description="Secreted protein" evidence="1">
    <location>
        <begin position="19"/>
        <end position="108"/>
    </location>
</feature>
<proteinExistence type="predicted"/>
<dbReference type="Proteomes" id="UP000215914">
    <property type="component" value="Unassembled WGS sequence"/>
</dbReference>
<sequence>MISLLVLMHKHLGRWVWGSSPLAVLDQSPVAPPPCSVQIRCPGSSVQIPTVATSHSPTHTPLHTYIYIYKGVHPPPPRFIPFRTIPRGGDVTDDPFGTIPGGLTRHGH</sequence>
<organism evidence="2 3">
    <name type="scientific">Helianthus annuus</name>
    <name type="common">Common sunflower</name>
    <dbReference type="NCBI Taxonomy" id="4232"/>
    <lineage>
        <taxon>Eukaryota</taxon>
        <taxon>Viridiplantae</taxon>
        <taxon>Streptophyta</taxon>
        <taxon>Embryophyta</taxon>
        <taxon>Tracheophyta</taxon>
        <taxon>Spermatophyta</taxon>
        <taxon>Magnoliopsida</taxon>
        <taxon>eudicotyledons</taxon>
        <taxon>Gunneridae</taxon>
        <taxon>Pentapetalae</taxon>
        <taxon>asterids</taxon>
        <taxon>campanulids</taxon>
        <taxon>Asterales</taxon>
        <taxon>Asteraceae</taxon>
        <taxon>Asteroideae</taxon>
        <taxon>Heliantheae alliance</taxon>
        <taxon>Heliantheae</taxon>
        <taxon>Helianthus</taxon>
    </lineage>
</organism>
<name>A0A9K3HKM9_HELAN</name>
<dbReference type="EMBL" id="MNCJ02000327">
    <property type="protein sequence ID" value="KAF5779878.1"/>
    <property type="molecule type" value="Genomic_DNA"/>
</dbReference>